<reference evidence="2 3" key="1">
    <citation type="journal article" date="2015" name="Nature">
        <title>rRNA introns, odd ribosomes, and small enigmatic genomes across a large radiation of phyla.</title>
        <authorList>
            <person name="Brown C.T."/>
            <person name="Hug L.A."/>
            <person name="Thomas B.C."/>
            <person name="Sharon I."/>
            <person name="Castelle C.J."/>
            <person name="Singh A."/>
            <person name="Wilkins M.J."/>
            <person name="Williams K.H."/>
            <person name="Banfield J.F."/>
        </authorList>
    </citation>
    <scope>NUCLEOTIDE SEQUENCE [LARGE SCALE GENOMIC DNA]</scope>
</reference>
<keyword evidence="2" id="KW-0489">Methyltransferase</keyword>
<evidence type="ECO:0000259" key="1">
    <source>
        <dbReference type="Pfam" id="PF00535"/>
    </source>
</evidence>
<dbReference type="Gene3D" id="3.40.50.150">
    <property type="entry name" value="Vaccinia Virus protein VP39"/>
    <property type="match status" value="1"/>
</dbReference>
<evidence type="ECO:0000313" key="3">
    <source>
        <dbReference type="Proteomes" id="UP000034603"/>
    </source>
</evidence>
<dbReference type="GO" id="GO:0008168">
    <property type="term" value="F:methyltransferase activity"/>
    <property type="evidence" value="ECO:0007669"/>
    <property type="project" value="UniProtKB-KW"/>
</dbReference>
<dbReference type="SUPFAM" id="SSF53448">
    <property type="entry name" value="Nucleotide-diphospho-sugar transferases"/>
    <property type="match status" value="1"/>
</dbReference>
<name>A0A0G0HS62_9BACT</name>
<dbReference type="Pfam" id="PF00535">
    <property type="entry name" value="Glycos_transf_2"/>
    <property type="match status" value="1"/>
</dbReference>
<dbReference type="CDD" id="cd04179">
    <property type="entry name" value="DPM_DPG-synthase_like"/>
    <property type="match status" value="1"/>
</dbReference>
<evidence type="ECO:0000313" key="2">
    <source>
        <dbReference type="EMBL" id="KKQ45998.1"/>
    </source>
</evidence>
<organism evidence="2 3">
    <name type="scientific">Candidatus Woesebacteria bacterium GW2011_GWA1_37_8</name>
    <dbReference type="NCBI Taxonomy" id="1618546"/>
    <lineage>
        <taxon>Bacteria</taxon>
        <taxon>Candidatus Woeseibacteriota</taxon>
    </lineage>
</organism>
<dbReference type="InterPro" id="IPR029044">
    <property type="entry name" value="Nucleotide-diphossugar_trans"/>
</dbReference>
<dbReference type="PANTHER" id="PTHR10859:SF91">
    <property type="entry name" value="DOLICHYL-PHOSPHATE BETA-GLUCOSYLTRANSFERASE"/>
    <property type="match status" value="1"/>
</dbReference>
<dbReference type="Pfam" id="PF13489">
    <property type="entry name" value="Methyltransf_23"/>
    <property type="match status" value="1"/>
</dbReference>
<feature type="domain" description="Glycosyltransferase 2-like" evidence="1">
    <location>
        <begin position="222"/>
        <end position="350"/>
    </location>
</feature>
<dbReference type="EMBL" id="LBTR01000006">
    <property type="protein sequence ID" value="KKQ45998.1"/>
    <property type="molecule type" value="Genomic_DNA"/>
</dbReference>
<dbReference type="GO" id="GO:0006487">
    <property type="term" value="P:protein N-linked glycosylation"/>
    <property type="evidence" value="ECO:0007669"/>
    <property type="project" value="TreeGrafter"/>
</dbReference>
<dbReference type="Gene3D" id="3.90.550.10">
    <property type="entry name" value="Spore Coat Polysaccharide Biosynthesis Protein SpsA, Chain A"/>
    <property type="match status" value="1"/>
</dbReference>
<gene>
    <name evidence="2" type="ORF">US62_C0006G0009</name>
</gene>
<proteinExistence type="predicted"/>
<dbReference type="InterPro" id="IPR001173">
    <property type="entry name" value="Glyco_trans_2-like"/>
</dbReference>
<dbReference type="AlphaFoldDB" id="A0A0G0HS62"/>
<dbReference type="Proteomes" id="UP000034603">
    <property type="component" value="Unassembled WGS sequence"/>
</dbReference>
<protein>
    <submittedName>
        <fullName evidence="2">Type 12 methyltransferase</fullName>
    </submittedName>
</protein>
<comment type="caution">
    <text evidence="2">The sequence shown here is derived from an EMBL/GenBank/DDBJ whole genome shotgun (WGS) entry which is preliminary data.</text>
</comment>
<dbReference type="GO" id="GO:0032259">
    <property type="term" value="P:methylation"/>
    <property type="evidence" value="ECO:0007669"/>
    <property type="project" value="UniProtKB-KW"/>
</dbReference>
<sequence>MDNILNNWKKYYRLNNYYHKWIEKIAADLIPDFVSVVEFGSKTGEILSKLKNKDKTYVEFETQFVDVLKKKYKSSAFSYIDFIKKNKKYDYILMPHGLSEIQNIQNFLEKIKKHTNENTKIIVFHFNYFWKPLLDLASKLRLKNPSISEPNWLSQEDIDNFFYLEGFDKVKQGARFIIPYRIPIISEFVNKYISTLPIFTLLSLIKFAVYKTPSVTRDYSVSIVIPARNEAGHMKGVLKKIPKFAKKQEIIFVEGHSTDDTIRVIKDEIKVNKNTKAFLYKQKGKGKGDAVRLGFSKCKNEILMILDADLTVDPIELPKFYNAIKFDKAEFVMGSRLVYPMEKQAMRTLNVLGNKFFSWAFSFLLDQRIKDTLCGTKVLLRSNYLRIAQNRKLFGDFDPFGDYDLIFGASKLNLKILEIPIRYKERVYGKTNISRFRHGLLLLSMVIFAAKKIKFI</sequence>
<dbReference type="SUPFAM" id="SSF53335">
    <property type="entry name" value="S-adenosyl-L-methionine-dependent methyltransferases"/>
    <property type="match status" value="1"/>
</dbReference>
<dbReference type="PANTHER" id="PTHR10859">
    <property type="entry name" value="GLYCOSYL TRANSFERASE"/>
    <property type="match status" value="1"/>
</dbReference>
<accession>A0A0G0HS62</accession>
<keyword evidence="2" id="KW-0808">Transferase</keyword>
<dbReference type="PATRIC" id="fig|1618546.3.peg.175"/>
<dbReference type="InterPro" id="IPR029063">
    <property type="entry name" value="SAM-dependent_MTases_sf"/>
</dbReference>